<reference evidence="1 2" key="1">
    <citation type="submission" date="2018-08" db="EMBL/GenBank/DDBJ databases">
        <authorList>
            <consortium name="Pathogen Informatics"/>
        </authorList>
    </citation>
    <scope>NUCLEOTIDE SEQUENCE [LARGE SCALE GENOMIC DNA]</scope>
    <source>
        <strain evidence="1 2">EuSCAPE_IT371</strain>
    </source>
</reference>
<protein>
    <submittedName>
        <fullName evidence="1">Uncharacterized protein</fullName>
    </submittedName>
</protein>
<dbReference type="Proteomes" id="UP000257712">
    <property type="component" value="Unassembled WGS sequence"/>
</dbReference>
<organism evidence="1 2">
    <name type="scientific">Klebsiella quasivariicola</name>
    <dbReference type="NCBI Taxonomy" id="2026240"/>
    <lineage>
        <taxon>Bacteria</taxon>
        <taxon>Pseudomonadati</taxon>
        <taxon>Pseudomonadota</taxon>
        <taxon>Gammaproteobacteria</taxon>
        <taxon>Enterobacterales</taxon>
        <taxon>Enterobacteriaceae</taxon>
        <taxon>Klebsiella/Raoultella group</taxon>
        <taxon>Klebsiella</taxon>
        <taxon>Klebsiella pneumoniae complex</taxon>
    </lineage>
</organism>
<dbReference type="RefSeq" id="WP_117126305.1">
    <property type="nucleotide sequence ID" value="NZ_UJZG01000002.1"/>
</dbReference>
<dbReference type="EMBL" id="UJZG01000002">
    <property type="protein sequence ID" value="SXD89995.1"/>
    <property type="molecule type" value="Genomic_DNA"/>
</dbReference>
<gene>
    <name evidence="1" type="ORF">SAMEA3538780_01029</name>
</gene>
<dbReference type="AlphaFoldDB" id="A0A8B4TQP8"/>
<accession>A0A8B4TQP8</accession>
<name>A0A8B4TQP8_9ENTR</name>
<proteinExistence type="predicted"/>
<evidence type="ECO:0000313" key="2">
    <source>
        <dbReference type="Proteomes" id="UP000257712"/>
    </source>
</evidence>
<evidence type="ECO:0000313" key="1">
    <source>
        <dbReference type="EMBL" id="SXD89995.1"/>
    </source>
</evidence>
<sequence>MTDITELAQSLKSEQGRIMISASECAAARMINFYINEASQECIEGRRAYLSQCLLPRLKDGLSSMQSWKEKTEDDLELIGIYQKGIDFLTDALK</sequence>
<comment type="caution">
    <text evidence="1">The sequence shown here is derived from an EMBL/GenBank/DDBJ whole genome shotgun (WGS) entry which is preliminary data.</text>
</comment>